<dbReference type="Proteomes" id="UP001203665">
    <property type="component" value="Unassembled WGS sequence"/>
</dbReference>
<dbReference type="Gene3D" id="3.40.50.2000">
    <property type="entry name" value="Glycogen Phosphorylase B"/>
    <property type="match status" value="2"/>
</dbReference>
<gene>
    <name evidence="4" type="ORF">NDM98_10335</name>
</gene>
<evidence type="ECO:0000313" key="4">
    <source>
        <dbReference type="EMBL" id="MCM2675848.1"/>
    </source>
</evidence>
<dbReference type="EMBL" id="JAMQJY010000001">
    <property type="protein sequence ID" value="MCM2675848.1"/>
    <property type="molecule type" value="Genomic_DNA"/>
</dbReference>
<dbReference type="SUPFAM" id="SSF53756">
    <property type="entry name" value="UDP-Glycosyltransferase/glycogen phosphorylase"/>
    <property type="match status" value="1"/>
</dbReference>
<dbReference type="RefSeq" id="WP_251607135.1">
    <property type="nucleotide sequence ID" value="NZ_JAMQJY010000001.1"/>
</dbReference>
<keyword evidence="1" id="KW-0808">Transferase</keyword>
<dbReference type="CDD" id="cd03809">
    <property type="entry name" value="GT4_MtfB-like"/>
    <property type="match status" value="1"/>
</dbReference>
<dbReference type="PANTHER" id="PTHR46401">
    <property type="entry name" value="GLYCOSYLTRANSFERASE WBBK-RELATED"/>
    <property type="match status" value="1"/>
</dbReference>
<keyword evidence="5" id="KW-1185">Reference proteome</keyword>
<dbReference type="Pfam" id="PF00534">
    <property type="entry name" value="Glycos_transf_1"/>
    <property type="match status" value="1"/>
</dbReference>
<feature type="domain" description="Glycosyl transferase family 1" evidence="2">
    <location>
        <begin position="176"/>
        <end position="336"/>
    </location>
</feature>
<comment type="caution">
    <text evidence="4">The sequence shown here is derived from an EMBL/GenBank/DDBJ whole genome shotgun (WGS) entry which is preliminary data.</text>
</comment>
<reference evidence="4" key="1">
    <citation type="submission" date="2022-06" db="EMBL/GenBank/DDBJ databases">
        <title>Alkalicoccobacillus porphyridii sp. nov., isolated from a marine red alga, Porphyridium purpureum and reclassification of Shouchella plakortidis and Shouchella gibsonii as Alkalicoccobacillus plakortidis comb. nov. and Alkalicoccobacillus gibsonii comb. nov.</title>
        <authorList>
            <person name="Kim K.H."/>
            <person name="Lee J.K."/>
            <person name="Han D.M."/>
            <person name="Baek J.H."/>
            <person name="Jeon C.O."/>
        </authorList>
    </citation>
    <scope>NUCLEOTIDE SEQUENCE</scope>
    <source>
        <strain evidence="4">DSM 19153</strain>
    </source>
</reference>
<name>A0ABT0XIW6_9BACI</name>
<evidence type="ECO:0000259" key="3">
    <source>
        <dbReference type="Pfam" id="PF13439"/>
    </source>
</evidence>
<evidence type="ECO:0000313" key="5">
    <source>
        <dbReference type="Proteomes" id="UP001203665"/>
    </source>
</evidence>
<evidence type="ECO:0000259" key="2">
    <source>
        <dbReference type="Pfam" id="PF00534"/>
    </source>
</evidence>
<sequence>MVKTITIDVRMIHHSGIGTYIRNIVPYVLDSSFEVRLLGDPQEIKQLGWDLLPNVRVLPTTEAIYSIGEQLHIPRKVTSDSDLLWVPHFNIPISYKGRLLVTVHDAFHLAMPHLLDGKLKKLYSRFLFKSVGKKANQVITVSNFSKQELHQHLGKQMPVSTIYNGVAKDWFASEFAEVNEKKPYIVYVGNVKPHKNLRVLLDAFSRVADQIPHKLVIVGKKEGFVSGDATFLERSSALGDRISFTGYVSDDVLKSYIHHAEVLVFPSLYEGFGLPPLEAMACGTPTLVSTAASIPEVCEAGAVYFDPHDDVELSEQLVRLLNNKSLQQEMIKKGREQVQQFTWSRSAEQHLKVIEELIAT</sequence>
<dbReference type="InterPro" id="IPR028098">
    <property type="entry name" value="Glyco_trans_4-like_N"/>
</dbReference>
<evidence type="ECO:0000256" key="1">
    <source>
        <dbReference type="ARBA" id="ARBA00022679"/>
    </source>
</evidence>
<feature type="domain" description="Glycosyltransferase subfamily 4-like N-terminal" evidence="3">
    <location>
        <begin position="16"/>
        <end position="167"/>
    </location>
</feature>
<organism evidence="4 5">
    <name type="scientific">Alkalicoccobacillus plakortidis</name>
    <dbReference type="NCBI Taxonomy" id="444060"/>
    <lineage>
        <taxon>Bacteria</taxon>
        <taxon>Bacillati</taxon>
        <taxon>Bacillota</taxon>
        <taxon>Bacilli</taxon>
        <taxon>Bacillales</taxon>
        <taxon>Bacillaceae</taxon>
        <taxon>Alkalicoccobacillus</taxon>
    </lineage>
</organism>
<dbReference type="PANTHER" id="PTHR46401:SF2">
    <property type="entry name" value="GLYCOSYLTRANSFERASE WBBK-RELATED"/>
    <property type="match status" value="1"/>
</dbReference>
<dbReference type="InterPro" id="IPR001296">
    <property type="entry name" value="Glyco_trans_1"/>
</dbReference>
<accession>A0ABT0XIW6</accession>
<dbReference type="Pfam" id="PF13439">
    <property type="entry name" value="Glyco_transf_4"/>
    <property type="match status" value="1"/>
</dbReference>
<proteinExistence type="predicted"/>
<protein>
    <submittedName>
        <fullName evidence="4">Glycosyltransferase family 4 protein</fullName>
    </submittedName>
</protein>